<evidence type="ECO:0000313" key="3">
    <source>
        <dbReference type="EMBL" id="KAF6760744.1"/>
    </source>
</evidence>
<comment type="caution">
    <text evidence="3">The sequence shown here is derived from an EMBL/GenBank/DDBJ whole genome shotgun (WGS) entry which is preliminary data.</text>
</comment>
<sequence length="124" mass="14186">MSSPSTPQEDAGRPRAQADRVLYSCENCKKGYVHSGSLDNHQRKCYTTKRGFSALLEQTKIHWEAKKKRRLEIQTATSQPIEGGAMAWLFVKGLDLRHYLDASDRMTSRKRLPAVGLKLQLRRK</sequence>
<reference evidence="3 4" key="1">
    <citation type="submission" date="2020-07" db="EMBL/GenBank/DDBJ databases">
        <title>Comparative genomics of pyrophilous fungi reveals a link between fire events and developmental genes.</title>
        <authorList>
            <consortium name="DOE Joint Genome Institute"/>
            <person name="Steindorff A.S."/>
            <person name="Carver A."/>
            <person name="Calhoun S."/>
            <person name="Stillman K."/>
            <person name="Liu H."/>
            <person name="Lipzen A."/>
            <person name="Pangilinan J."/>
            <person name="Labutti K."/>
            <person name="Bruns T.D."/>
            <person name="Grigoriev I.V."/>
        </authorList>
    </citation>
    <scope>NUCLEOTIDE SEQUENCE [LARGE SCALE GENOMIC DNA]</scope>
    <source>
        <strain evidence="3 4">CBS 144469</strain>
    </source>
</reference>
<proteinExistence type="predicted"/>
<dbReference type="InterPro" id="IPR013087">
    <property type="entry name" value="Znf_C2H2_type"/>
</dbReference>
<evidence type="ECO:0000313" key="4">
    <source>
        <dbReference type="Proteomes" id="UP000521943"/>
    </source>
</evidence>
<protein>
    <recommendedName>
        <fullName evidence="2">C2H2-type domain-containing protein</fullName>
    </recommendedName>
</protein>
<keyword evidence="1" id="KW-0479">Metal-binding</keyword>
<keyword evidence="1" id="KW-0862">Zinc</keyword>
<evidence type="ECO:0000259" key="2">
    <source>
        <dbReference type="PROSITE" id="PS50157"/>
    </source>
</evidence>
<dbReference type="AlphaFoldDB" id="A0A8H6MCE9"/>
<evidence type="ECO:0000256" key="1">
    <source>
        <dbReference type="PROSITE-ProRule" id="PRU00042"/>
    </source>
</evidence>
<feature type="domain" description="C2H2-type" evidence="2">
    <location>
        <begin position="23"/>
        <end position="51"/>
    </location>
</feature>
<keyword evidence="4" id="KW-1185">Reference proteome</keyword>
<dbReference type="EMBL" id="JACGCI010000011">
    <property type="protein sequence ID" value="KAF6760744.1"/>
    <property type="molecule type" value="Genomic_DNA"/>
</dbReference>
<name>A0A8H6MCE9_9AGAR</name>
<dbReference type="Proteomes" id="UP000521943">
    <property type="component" value="Unassembled WGS sequence"/>
</dbReference>
<accession>A0A8H6MCE9</accession>
<dbReference type="PROSITE" id="PS50157">
    <property type="entry name" value="ZINC_FINGER_C2H2_2"/>
    <property type="match status" value="1"/>
</dbReference>
<gene>
    <name evidence="3" type="ORF">DFP72DRAFT_843033</name>
</gene>
<keyword evidence="1" id="KW-0863">Zinc-finger</keyword>
<dbReference type="GO" id="GO:0008270">
    <property type="term" value="F:zinc ion binding"/>
    <property type="evidence" value="ECO:0007669"/>
    <property type="project" value="UniProtKB-KW"/>
</dbReference>
<organism evidence="3 4">
    <name type="scientific">Ephemerocybe angulata</name>
    <dbReference type="NCBI Taxonomy" id="980116"/>
    <lineage>
        <taxon>Eukaryota</taxon>
        <taxon>Fungi</taxon>
        <taxon>Dikarya</taxon>
        <taxon>Basidiomycota</taxon>
        <taxon>Agaricomycotina</taxon>
        <taxon>Agaricomycetes</taxon>
        <taxon>Agaricomycetidae</taxon>
        <taxon>Agaricales</taxon>
        <taxon>Agaricineae</taxon>
        <taxon>Psathyrellaceae</taxon>
        <taxon>Ephemerocybe</taxon>
    </lineage>
</organism>